<name>A0A6L3JST3_9BACE</name>
<accession>A0A6L3JST3</accession>
<evidence type="ECO:0000313" key="1">
    <source>
        <dbReference type="EMBL" id="KAA5412695.1"/>
    </source>
</evidence>
<protein>
    <submittedName>
        <fullName evidence="1">Uncharacterized protein</fullName>
    </submittedName>
</protein>
<dbReference type="EMBL" id="VVYX01000061">
    <property type="protein sequence ID" value="KAA5412695.1"/>
    <property type="molecule type" value="Genomic_DNA"/>
</dbReference>
<reference evidence="1 2" key="1">
    <citation type="journal article" date="2019" name="Nat. Med.">
        <title>A library of human gut bacterial isolates paired with longitudinal multiomics data enables mechanistic microbiome research.</title>
        <authorList>
            <person name="Poyet M."/>
            <person name="Groussin M."/>
            <person name="Gibbons S.M."/>
            <person name="Avila-Pacheco J."/>
            <person name="Jiang X."/>
            <person name="Kearney S.M."/>
            <person name="Perrotta A.R."/>
            <person name="Berdy B."/>
            <person name="Zhao S."/>
            <person name="Lieberman T.D."/>
            <person name="Swanson P.K."/>
            <person name="Smith M."/>
            <person name="Roesemann S."/>
            <person name="Alexander J.E."/>
            <person name="Rich S.A."/>
            <person name="Livny J."/>
            <person name="Vlamakis H."/>
            <person name="Clish C."/>
            <person name="Bullock K."/>
            <person name="Deik A."/>
            <person name="Scott J."/>
            <person name="Pierce K.A."/>
            <person name="Xavier R.J."/>
            <person name="Alm E.J."/>
        </authorList>
    </citation>
    <scope>NUCLEOTIDE SEQUENCE [LARGE SCALE GENOMIC DNA]</scope>
    <source>
        <strain evidence="1 2">BIOML-A8</strain>
    </source>
</reference>
<dbReference type="AlphaFoldDB" id="A0A6L3JST3"/>
<proteinExistence type="predicted"/>
<comment type="caution">
    <text evidence="1">The sequence shown here is derived from an EMBL/GenBank/DDBJ whole genome shotgun (WGS) entry which is preliminary data.</text>
</comment>
<evidence type="ECO:0000313" key="2">
    <source>
        <dbReference type="Proteomes" id="UP000482653"/>
    </source>
</evidence>
<sequence length="71" mass="7867">NNKARAWESLGFAHKKRLCQHFDTTSSFYSASCLPNMVHPGLPVESCSFALSFLIYKLPSIDSVATVVLPH</sequence>
<feature type="non-terminal residue" evidence="1">
    <location>
        <position position="1"/>
    </location>
</feature>
<dbReference type="Proteomes" id="UP000482653">
    <property type="component" value="Unassembled WGS sequence"/>
</dbReference>
<organism evidence="1 2">
    <name type="scientific">Bacteroides cellulosilyticus</name>
    <dbReference type="NCBI Taxonomy" id="246787"/>
    <lineage>
        <taxon>Bacteria</taxon>
        <taxon>Pseudomonadati</taxon>
        <taxon>Bacteroidota</taxon>
        <taxon>Bacteroidia</taxon>
        <taxon>Bacteroidales</taxon>
        <taxon>Bacteroidaceae</taxon>
        <taxon>Bacteroides</taxon>
    </lineage>
</organism>
<gene>
    <name evidence="1" type="ORF">F2Y87_27370</name>
</gene>